<dbReference type="GO" id="GO:0004342">
    <property type="term" value="F:glucosamine-6-phosphate deaminase activity"/>
    <property type="evidence" value="ECO:0007669"/>
    <property type="project" value="UniProtKB-EC"/>
</dbReference>
<dbReference type="InterPro" id="IPR003737">
    <property type="entry name" value="GlcNAc_PI_deacetylase-related"/>
</dbReference>
<evidence type="ECO:0000313" key="4">
    <source>
        <dbReference type="EMBL" id="MDM9632082.1"/>
    </source>
</evidence>
<dbReference type="Gene3D" id="3.40.50.1360">
    <property type="match status" value="1"/>
</dbReference>
<name>A0ABT7WGN8_9FLAO</name>
<dbReference type="NCBIfam" id="NF002557">
    <property type="entry name" value="PRK02122.1"/>
    <property type="match status" value="1"/>
</dbReference>
<dbReference type="Pfam" id="PF02585">
    <property type="entry name" value="PIG-L"/>
    <property type="match status" value="1"/>
</dbReference>
<dbReference type="InterPro" id="IPR006148">
    <property type="entry name" value="Glc/Gal-6P_isomerase"/>
</dbReference>
<dbReference type="RefSeq" id="WP_289725440.1">
    <property type="nucleotide sequence ID" value="NZ_JAUDUY010000005.1"/>
</dbReference>
<evidence type="ECO:0000313" key="5">
    <source>
        <dbReference type="Proteomes" id="UP001174839"/>
    </source>
</evidence>
<dbReference type="PANTHER" id="PTHR42892">
    <property type="entry name" value="GLUCOSAMINE-6-PHOSPHATE DEAMINASE-LIKE PROTEIN BT_0258-RELATED"/>
    <property type="match status" value="1"/>
</dbReference>
<reference evidence="4" key="1">
    <citation type="submission" date="2023-06" db="EMBL/GenBank/DDBJ databases">
        <title>Robiginitalea aurantiacus sp. nov. and Algoriphagus sediminis sp. nov., isolated from coastal sediment.</title>
        <authorList>
            <person name="Zhou Z.Y."/>
            <person name="An J."/>
            <person name="Jia Y.W."/>
            <person name="Du Z.J."/>
        </authorList>
    </citation>
    <scope>NUCLEOTIDE SEQUENCE</scope>
    <source>
        <strain evidence="4">M39</strain>
    </source>
</reference>
<evidence type="ECO:0000259" key="3">
    <source>
        <dbReference type="Pfam" id="PF01182"/>
    </source>
</evidence>
<dbReference type="InterPro" id="IPR024078">
    <property type="entry name" value="LmbE-like_dom_sf"/>
</dbReference>
<evidence type="ECO:0000256" key="2">
    <source>
        <dbReference type="SAM" id="MobiDB-lite"/>
    </source>
</evidence>
<comment type="caution">
    <text evidence="4">The sequence shown here is derived from an EMBL/GenBank/DDBJ whole genome shotgun (WGS) entry which is preliminary data.</text>
</comment>
<evidence type="ECO:0000256" key="1">
    <source>
        <dbReference type="NCBIfam" id="TIGR00502"/>
    </source>
</evidence>
<dbReference type="Pfam" id="PF01182">
    <property type="entry name" value="Glucosamine_iso"/>
    <property type="match status" value="1"/>
</dbReference>
<proteinExistence type="predicted"/>
<dbReference type="SUPFAM" id="SSF102588">
    <property type="entry name" value="LmbE-like"/>
    <property type="match status" value="1"/>
</dbReference>
<dbReference type="InterPro" id="IPR052960">
    <property type="entry name" value="GlcN6P_deaminase-like"/>
</dbReference>
<dbReference type="PANTHER" id="PTHR42892:SF1">
    <property type="entry name" value="GLUCOSAMINE-6-PHOSPHATE ISOMERASE"/>
    <property type="match status" value="1"/>
</dbReference>
<dbReference type="EMBL" id="JAUDUY010000005">
    <property type="protein sequence ID" value="MDM9632082.1"/>
    <property type="molecule type" value="Genomic_DNA"/>
</dbReference>
<gene>
    <name evidence="4" type="primary">nagB</name>
    <name evidence="4" type="ORF">QU605_11390</name>
</gene>
<organism evidence="4 5">
    <name type="scientific">Robiginitalea aurantiaca</name>
    <dbReference type="NCBI Taxonomy" id="3056915"/>
    <lineage>
        <taxon>Bacteria</taxon>
        <taxon>Pseudomonadati</taxon>
        <taxon>Bacteroidota</taxon>
        <taxon>Flavobacteriia</taxon>
        <taxon>Flavobacteriales</taxon>
        <taxon>Flavobacteriaceae</taxon>
        <taxon>Robiginitalea</taxon>
    </lineage>
</organism>
<dbReference type="Gene3D" id="3.40.50.10320">
    <property type="entry name" value="LmbE-like"/>
    <property type="match status" value="1"/>
</dbReference>
<dbReference type="InterPro" id="IPR004547">
    <property type="entry name" value="Glucosamine6P_isomerase"/>
</dbReference>
<keyword evidence="4" id="KW-0378">Hydrolase</keyword>
<dbReference type="NCBIfam" id="TIGR00502">
    <property type="entry name" value="nagB"/>
    <property type="match status" value="1"/>
</dbReference>
<dbReference type="SUPFAM" id="SSF100950">
    <property type="entry name" value="NagB/RpiA/CoA transferase-like"/>
    <property type="match status" value="1"/>
</dbReference>
<protein>
    <recommendedName>
        <fullName evidence="1">Glucosamine-6-phosphate deaminase</fullName>
        <ecNumber evidence="1">3.5.99.6</ecNumber>
    </recommendedName>
</protein>
<dbReference type="InterPro" id="IPR037171">
    <property type="entry name" value="NagB/RpiA_transferase-like"/>
</dbReference>
<accession>A0ABT7WGN8</accession>
<feature type="domain" description="Glucosamine/galactosamine-6-phosphate isomerase" evidence="3">
    <location>
        <begin position="32"/>
        <end position="255"/>
    </location>
</feature>
<feature type="compositionally biased region" description="Basic and acidic residues" evidence="2">
    <location>
        <begin position="352"/>
        <end position="366"/>
    </location>
</feature>
<keyword evidence="5" id="KW-1185">Reference proteome</keyword>
<dbReference type="EC" id="3.5.99.6" evidence="1"/>
<sequence length="646" mass="73247">MPDLTPATSSYPIPSDEEAVKFEKIRSSIHENSESASHYVACEIAELIRSRQKEGKNVVLGLATGSTPTKLYDYLVRFHKEEGLSFKNVITFNLDEYYPMEPDSIHSYVRFMKEHLFDHIDIPAKNIHIPDGTLEKEDVRAFCLDYEKKIQQAGGLDIQILGIGRTGHIGFNEPGSSLGSITRMVRLDRVTRLDAASDFFGLDNVPTKAITMGVGTILSAKRIIMMAWGEGKSDIIHKAVEGKQRESIPATFLQNHPNCEVITDRPAASALTRIATPWLVSECDWDDILIKRAAIWLSQTLGKAILKLTNEDYNEYGMGNLIAEIGSAEHINLQVFNNLQRTISGWPGGKPNADDSNRPERRDPFPKRSLIFSPHPDDDVISMGGTLLRLVDQGHQVHVAYQTSGNIAVFDDEVIRFLDFATDIQEGNQELHDQFKEVRTFLSQKKPGEVDSAEIQNFKALIRKGEALSACRYCGVPEANAYFMNLPFYETGTVKKKPHSEADIIQTYELLQSIRPHQIFAAGDLSDPHGTHRVCLQIIFQALERLKKEEASWLKDCYVWLYRGAWQEWDIADMEMAVPIGPKDMERKKNAIFKHQSQKDSAMFPGHDQREFWQRAEQRNRETARRYDALGLAEYEALEGFVRYPL</sequence>
<dbReference type="Proteomes" id="UP001174839">
    <property type="component" value="Unassembled WGS sequence"/>
</dbReference>
<feature type="region of interest" description="Disordered" evidence="2">
    <location>
        <begin position="344"/>
        <end position="375"/>
    </location>
</feature>
<dbReference type="CDD" id="cd01399">
    <property type="entry name" value="GlcN6P_deaminase"/>
    <property type="match status" value="1"/>
</dbReference>